<accession>A0A7X0B4Y4</accession>
<feature type="chain" id="PRO_5031233845" evidence="2">
    <location>
        <begin position="27"/>
        <end position="230"/>
    </location>
</feature>
<proteinExistence type="predicted"/>
<comment type="function">
    <text evidence="1">May be required for disulfide bond formation in some proteins.</text>
</comment>
<evidence type="ECO:0000313" key="4">
    <source>
        <dbReference type="EMBL" id="MBB6254740.1"/>
    </source>
</evidence>
<dbReference type="InterPro" id="IPR013766">
    <property type="entry name" value="Thioredoxin_domain"/>
</dbReference>
<dbReference type="PROSITE" id="PS51352">
    <property type="entry name" value="THIOREDOXIN_2"/>
    <property type="match status" value="1"/>
</dbReference>
<keyword evidence="2" id="KW-0732">Signal</keyword>
<feature type="domain" description="Thioredoxin" evidence="3">
    <location>
        <begin position="29"/>
        <end position="221"/>
    </location>
</feature>
<dbReference type="InterPro" id="IPR012336">
    <property type="entry name" value="Thioredoxin-like_fold"/>
</dbReference>
<evidence type="ECO:0000313" key="5">
    <source>
        <dbReference type="Proteomes" id="UP000539175"/>
    </source>
</evidence>
<organism evidence="4 5">
    <name type="scientific">Nitrospirillum iridis</name>
    <dbReference type="NCBI Taxonomy" id="765888"/>
    <lineage>
        <taxon>Bacteria</taxon>
        <taxon>Pseudomonadati</taxon>
        <taxon>Pseudomonadota</taxon>
        <taxon>Alphaproteobacteria</taxon>
        <taxon>Rhodospirillales</taxon>
        <taxon>Azospirillaceae</taxon>
        <taxon>Nitrospirillum</taxon>
    </lineage>
</organism>
<dbReference type="RefSeq" id="WP_184807260.1">
    <property type="nucleotide sequence ID" value="NZ_JACIIZ010000019.1"/>
</dbReference>
<comment type="caution">
    <text evidence="4">The sequence shown here is derived from an EMBL/GenBank/DDBJ whole genome shotgun (WGS) entry which is preliminary data.</text>
</comment>
<gene>
    <name evidence="4" type="ORF">FHS74_005330</name>
</gene>
<dbReference type="GO" id="GO:0016853">
    <property type="term" value="F:isomerase activity"/>
    <property type="evidence" value="ECO:0007669"/>
    <property type="project" value="UniProtKB-KW"/>
</dbReference>
<dbReference type="AlphaFoldDB" id="A0A7X0B4Y4"/>
<dbReference type="SUPFAM" id="SSF52833">
    <property type="entry name" value="Thioredoxin-like"/>
    <property type="match status" value="1"/>
</dbReference>
<dbReference type="EMBL" id="JACIIZ010000019">
    <property type="protein sequence ID" value="MBB6254740.1"/>
    <property type="molecule type" value="Genomic_DNA"/>
</dbReference>
<evidence type="ECO:0000259" key="3">
    <source>
        <dbReference type="PROSITE" id="PS51352"/>
    </source>
</evidence>
<sequence length="230" mass="24169">MHKRVLGLGAALLSLSVVLPASHAFAQAATLGGPAPGGVTIDVAAATAPRTLGKPDAPVVIEEFASLSCPHCAHFEETMLPRLKAEFIDAGQVLFVFHDTPTNRVGYMAHLATRCLPAARYNDARSLLFSTQAQWLGAKDPETGLKDMMAMVGLPGPAYDACTSSRPLQDYVAKSSQEATEQNIEKTPTVIIRKGGKEVARIAGPDSYDSLAAALVKAGAKPPAKKPPVN</sequence>
<dbReference type="Pfam" id="PF13462">
    <property type="entry name" value="Thioredoxin_4"/>
    <property type="match status" value="1"/>
</dbReference>
<reference evidence="4 5" key="1">
    <citation type="submission" date="2020-08" db="EMBL/GenBank/DDBJ databases">
        <title>Genomic Encyclopedia of Type Strains, Phase IV (KMG-IV): sequencing the most valuable type-strain genomes for metagenomic binning, comparative biology and taxonomic classification.</title>
        <authorList>
            <person name="Goeker M."/>
        </authorList>
    </citation>
    <scope>NUCLEOTIDE SEQUENCE [LARGE SCALE GENOMIC DNA]</scope>
    <source>
        <strain evidence="4 5">DSM 22198</strain>
    </source>
</reference>
<dbReference type="Gene3D" id="3.40.30.10">
    <property type="entry name" value="Glutaredoxin"/>
    <property type="match status" value="1"/>
</dbReference>
<evidence type="ECO:0000256" key="2">
    <source>
        <dbReference type="SAM" id="SignalP"/>
    </source>
</evidence>
<keyword evidence="4" id="KW-0413">Isomerase</keyword>
<keyword evidence="5" id="KW-1185">Reference proteome</keyword>
<feature type="signal peptide" evidence="2">
    <location>
        <begin position="1"/>
        <end position="26"/>
    </location>
</feature>
<evidence type="ECO:0000256" key="1">
    <source>
        <dbReference type="ARBA" id="ARBA00003565"/>
    </source>
</evidence>
<name>A0A7X0B4Y4_9PROT</name>
<dbReference type="InterPro" id="IPR036249">
    <property type="entry name" value="Thioredoxin-like_sf"/>
</dbReference>
<dbReference type="Proteomes" id="UP000539175">
    <property type="component" value="Unassembled WGS sequence"/>
</dbReference>
<protein>
    <submittedName>
        <fullName evidence="4">Protein-disulfide isomerase</fullName>
    </submittedName>
</protein>